<sequence length="44" mass="4810">MTNLISLNSGIDQRRQILSLCTGNGANLSHQPYLLDVGRKQIGN</sequence>
<dbReference type="EMBL" id="KN429850">
    <property type="protein sequence ID" value="KHG24719.1"/>
    <property type="molecule type" value="Genomic_DNA"/>
</dbReference>
<evidence type="ECO:0000313" key="2">
    <source>
        <dbReference type="Proteomes" id="UP000032142"/>
    </source>
</evidence>
<dbReference type="AlphaFoldDB" id="A0A0B0PJW1"/>
<dbReference type="Proteomes" id="UP000032142">
    <property type="component" value="Unassembled WGS sequence"/>
</dbReference>
<organism evidence="1 2">
    <name type="scientific">Gossypium arboreum</name>
    <name type="common">Tree cotton</name>
    <name type="synonym">Gossypium nanking</name>
    <dbReference type="NCBI Taxonomy" id="29729"/>
    <lineage>
        <taxon>Eukaryota</taxon>
        <taxon>Viridiplantae</taxon>
        <taxon>Streptophyta</taxon>
        <taxon>Embryophyta</taxon>
        <taxon>Tracheophyta</taxon>
        <taxon>Spermatophyta</taxon>
        <taxon>Magnoliopsida</taxon>
        <taxon>eudicotyledons</taxon>
        <taxon>Gunneridae</taxon>
        <taxon>Pentapetalae</taxon>
        <taxon>rosids</taxon>
        <taxon>malvids</taxon>
        <taxon>Malvales</taxon>
        <taxon>Malvaceae</taxon>
        <taxon>Malvoideae</taxon>
        <taxon>Gossypium</taxon>
    </lineage>
</organism>
<accession>A0A0B0PJW1</accession>
<proteinExistence type="predicted"/>
<reference evidence="2" key="1">
    <citation type="submission" date="2014-09" db="EMBL/GenBank/DDBJ databases">
        <authorList>
            <person name="Mudge J."/>
            <person name="Ramaraj T."/>
            <person name="Lindquist I.E."/>
            <person name="Bharti A.K."/>
            <person name="Sundararajan A."/>
            <person name="Cameron C.T."/>
            <person name="Woodward J.E."/>
            <person name="May G.D."/>
            <person name="Brubaker C."/>
            <person name="Broadhvest J."/>
            <person name="Wilkins T.A."/>
        </authorList>
    </citation>
    <scope>NUCLEOTIDE SEQUENCE</scope>
    <source>
        <strain evidence="2">cv. AKA8401</strain>
    </source>
</reference>
<evidence type="ECO:0000313" key="1">
    <source>
        <dbReference type="EMBL" id="KHG24719.1"/>
    </source>
</evidence>
<gene>
    <name evidence="1" type="ORF">F383_30553</name>
</gene>
<name>A0A0B0PJW1_GOSAR</name>
<keyword evidence="2" id="KW-1185">Reference proteome</keyword>
<protein>
    <submittedName>
        <fullName evidence="1">Uncharacterized protein</fullName>
    </submittedName>
</protein>